<sequence length="106" mass="11560">MGNSSLEASHTAENPLPAVKTTSRPEDFHSMDNVLAAEKPPDAPLHEANLNKDDFLFDPWKGAGGGGAARTTSSYWMRAQSRSACAKTMEVWRLRVSSSVSDLCRH</sequence>
<evidence type="ECO:0000313" key="2">
    <source>
        <dbReference type="EMBL" id="KAK5847394.1"/>
    </source>
</evidence>
<gene>
    <name evidence="2" type="ORF">PBY51_016525</name>
</gene>
<accession>A0AAN8A8C3</accession>
<proteinExistence type="predicted"/>
<dbReference type="AlphaFoldDB" id="A0AAN8A8C3"/>
<dbReference type="Proteomes" id="UP001346869">
    <property type="component" value="Unassembled WGS sequence"/>
</dbReference>
<feature type="region of interest" description="Disordered" evidence="1">
    <location>
        <begin position="1"/>
        <end position="25"/>
    </location>
</feature>
<evidence type="ECO:0000313" key="3">
    <source>
        <dbReference type="Proteomes" id="UP001346869"/>
    </source>
</evidence>
<feature type="compositionally biased region" description="Polar residues" evidence="1">
    <location>
        <begin position="1"/>
        <end position="12"/>
    </location>
</feature>
<organism evidence="2 3">
    <name type="scientific">Eleginops maclovinus</name>
    <name type="common">Patagonian blennie</name>
    <name type="synonym">Eleginus maclovinus</name>
    <dbReference type="NCBI Taxonomy" id="56733"/>
    <lineage>
        <taxon>Eukaryota</taxon>
        <taxon>Metazoa</taxon>
        <taxon>Chordata</taxon>
        <taxon>Craniata</taxon>
        <taxon>Vertebrata</taxon>
        <taxon>Euteleostomi</taxon>
        <taxon>Actinopterygii</taxon>
        <taxon>Neopterygii</taxon>
        <taxon>Teleostei</taxon>
        <taxon>Neoteleostei</taxon>
        <taxon>Acanthomorphata</taxon>
        <taxon>Eupercaria</taxon>
        <taxon>Perciformes</taxon>
        <taxon>Notothenioidei</taxon>
        <taxon>Eleginopidae</taxon>
        <taxon>Eleginops</taxon>
    </lineage>
</organism>
<comment type="caution">
    <text evidence="2">The sequence shown here is derived from an EMBL/GenBank/DDBJ whole genome shotgun (WGS) entry which is preliminary data.</text>
</comment>
<reference evidence="2 3" key="2">
    <citation type="journal article" date="2023" name="Mol. Biol. Evol.">
        <title>Genomics of Secondarily Temperate Adaptation in the Only Non-Antarctic Icefish.</title>
        <authorList>
            <person name="Rivera-Colon A.G."/>
            <person name="Rayamajhi N."/>
            <person name="Minhas B.F."/>
            <person name="Madrigal G."/>
            <person name="Bilyk K.T."/>
            <person name="Yoon V."/>
            <person name="Hune M."/>
            <person name="Gregory S."/>
            <person name="Cheng C.H.C."/>
            <person name="Catchen J.M."/>
        </authorList>
    </citation>
    <scope>NUCLEOTIDE SEQUENCE [LARGE SCALE GENOMIC DNA]</scope>
    <source>
        <strain evidence="2">JMC-PN-2008</strain>
    </source>
</reference>
<dbReference type="EMBL" id="JAUZQC010000026">
    <property type="protein sequence ID" value="KAK5847394.1"/>
    <property type="molecule type" value="Genomic_DNA"/>
</dbReference>
<name>A0AAN8A8C3_ELEMC</name>
<keyword evidence="3" id="KW-1185">Reference proteome</keyword>
<protein>
    <submittedName>
        <fullName evidence="2">Uncharacterized protein</fullName>
    </submittedName>
</protein>
<evidence type="ECO:0000256" key="1">
    <source>
        <dbReference type="SAM" id="MobiDB-lite"/>
    </source>
</evidence>
<reference evidence="2 3" key="1">
    <citation type="journal article" date="2023" name="Genes (Basel)">
        <title>Chromosome-Level Genome Assembly and Circadian Gene Repertoire of the Patagonia Blennie Eleginops maclovinus-The Closest Ancestral Proxy of Antarctic Cryonotothenioids.</title>
        <authorList>
            <person name="Cheng C.C."/>
            <person name="Rivera-Colon A.G."/>
            <person name="Minhas B.F."/>
            <person name="Wilson L."/>
            <person name="Rayamajhi N."/>
            <person name="Vargas-Chacoff L."/>
            <person name="Catchen J.M."/>
        </authorList>
    </citation>
    <scope>NUCLEOTIDE SEQUENCE [LARGE SCALE GENOMIC DNA]</scope>
    <source>
        <strain evidence="2">JMC-PN-2008</strain>
    </source>
</reference>